<dbReference type="PROSITE" id="PS50113">
    <property type="entry name" value="PAC"/>
    <property type="match status" value="2"/>
</dbReference>
<name>A0A6V8N6R6_9BACT</name>
<dbReference type="Gene3D" id="3.30.565.10">
    <property type="entry name" value="Histidine kinase-like ATPase, C-terminal domain"/>
    <property type="match status" value="1"/>
</dbReference>
<dbReference type="InterPro" id="IPR013656">
    <property type="entry name" value="PAS_4"/>
</dbReference>
<dbReference type="InterPro" id="IPR000014">
    <property type="entry name" value="PAS"/>
</dbReference>
<dbReference type="EMBL" id="BLXZ01000001">
    <property type="protein sequence ID" value="GFO66969.1"/>
    <property type="molecule type" value="Genomic_DNA"/>
</dbReference>
<dbReference type="SMART" id="SM00086">
    <property type="entry name" value="PAC"/>
    <property type="match status" value="3"/>
</dbReference>
<accession>A0A6V8N6R6</accession>
<keyword evidence="8" id="KW-1185">Reference proteome</keyword>
<dbReference type="Pfam" id="PF08448">
    <property type="entry name" value="PAS_4"/>
    <property type="match status" value="3"/>
</dbReference>
<dbReference type="GO" id="GO:0046983">
    <property type="term" value="F:protein dimerization activity"/>
    <property type="evidence" value="ECO:0007669"/>
    <property type="project" value="InterPro"/>
</dbReference>
<dbReference type="InterPro" id="IPR003594">
    <property type="entry name" value="HATPase_dom"/>
</dbReference>
<dbReference type="CDD" id="cd00130">
    <property type="entry name" value="PAS"/>
    <property type="match status" value="1"/>
</dbReference>
<keyword evidence="1" id="KW-0808">Transferase</keyword>
<organism evidence="7 8">
    <name type="scientific">Geomonas limicola</name>
    <dbReference type="NCBI Taxonomy" id="2740186"/>
    <lineage>
        <taxon>Bacteria</taxon>
        <taxon>Pseudomonadati</taxon>
        <taxon>Thermodesulfobacteriota</taxon>
        <taxon>Desulfuromonadia</taxon>
        <taxon>Geobacterales</taxon>
        <taxon>Geobacteraceae</taxon>
        <taxon>Geomonas</taxon>
    </lineage>
</organism>
<keyword evidence="2" id="KW-0418">Kinase</keyword>
<dbReference type="SMART" id="SM00387">
    <property type="entry name" value="HATPase_c"/>
    <property type="match status" value="1"/>
</dbReference>
<dbReference type="Gene3D" id="2.10.70.100">
    <property type="match status" value="1"/>
</dbReference>
<feature type="domain" description="PAC" evidence="6">
    <location>
        <begin position="192"/>
        <end position="243"/>
    </location>
</feature>
<dbReference type="InterPro" id="IPR011712">
    <property type="entry name" value="Sig_transdc_His_kin_sub3_dim/P"/>
</dbReference>
<feature type="domain" description="PAS" evidence="5">
    <location>
        <begin position="244"/>
        <end position="285"/>
    </location>
</feature>
<protein>
    <recommendedName>
        <fullName evidence="9">Histidine kinase</fullName>
    </recommendedName>
</protein>
<dbReference type="Pfam" id="PF02518">
    <property type="entry name" value="HATPase_c"/>
    <property type="match status" value="1"/>
</dbReference>
<dbReference type="CDD" id="cd16917">
    <property type="entry name" value="HATPase_UhpB-NarQ-NarX-like"/>
    <property type="match status" value="1"/>
</dbReference>
<dbReference type="InterPro" id="IPR036890">
    <property type="entry name" value="HATPase_C_sf"/>
</dbReference>
<gene>
    <name evidence="7" type="ORF">GMLC_05480</name>
</gene>
<dbReference type="Gene3D" id="1.20.5.1930">
    <property type="match status" value="1"/>
</dbReference>
<dbReference type="RefSeq" id="WP_183359490.1">
    <property type="nucleotide sequence ID" value="NZ_BLXZ01000001.1"/>
</dbReference>
<dbReference type="AlphaFoldDB" id="A0A6V8N6R6"/>
<evidence type="ECO:0000256" key="1">
    <source>
        <dbReference type="ARBA" id="ARBA00022679"/>
    </source>
</evidence>
<dbReference type="InterPro" id="IPR001610">
    <property type="entry name" value="PAC"/>
</dbReference>
<dbReference type="PANTHER" id="PTHR24421">
    <property type="entry name" value="NITRATE/NITRITE SENSOR PROTEIN NARX-RELATED"/>
    <property type="match status" value="1"/>
</dbReference>
<dbReference type="SUPFAM" id="SSF55785">
    <property type="entry name" value="PYP-like sensor domain (PAS domain)"/>
    <property type="match status" value="6"/>
</dbReference>
<dbReference type="Pfam" id="PF13188">
    <property type="entry name" value="PAS_8"/>
    <property type="match status" value="1"/>
</dbReference>
<dbReference type="Gene3D" id="3.30.450.20">
    <property type="entry name" value="PAS domain"/>
    <property type="match status" value="6"/>
</dbReference>
<dbReference type="SUPFAM" id="SSF55874">
    <property type="entry name" value="ATPase domain of HSP90 chaperone/DNA topoisomerase II/histidine kinase"/>
    <property type="match status" value="1"/>
</dbReference>
<evidence type="ECO:0000256" key="3">
    <source>
        <dbReference type="ARBA" id="ARBA00023012"/>
    </source>
</evidence>
<dbReference type="InterPro" id="IPR050482">
    <property type="entry name" value="Sensor_HK_TwoCompSys"/>
</dbReference>
<comment type="caution">
    <text evidence="7">The sequence shown here is derived from an EMBL/GenBank/DDBJ whole genome shotgun (WGS) entry which is preliminary data.</text>
</comment>
<evidence type="ECO:0000313" key="8">
    <source>
        <dbReference type="Proteomes" id="UP000587586"/>
    </source>
</evidence>
<dbReference type="Pfam" id="PF07730">
    <property type="entry name" value="HisKA_3"/>
    <property type="match status" value="1"/>
</dbReference>
<dbReference type="GO" id="GO:0016020">
    <property type="term" value="C:membrane"/>
    <property type="evidence" value="ECO:0007669"/>
    <property type="project" value="InterPro"/>
</dbReference>
<dbReference type="InterPro" id="IPR035965">
    <property type="entry name" value="PAS-like_dom_sf"/>
</dbReference>
<evidence type="ECO:0000259" key="6">
    <source>
        <dbReference type="PROSITE" id="PS50113"/>
    </source>
</evidence>
<sequence length="987" mass="111057">MNFDSRSILDAMPQGCQIIGFDWRYRYINLLAEKHNGRPKEELLGLTVMDCWPGITATRVFALEKSCMEERTTHQLDNEFIFPDGHRGWYRLTIQPVAEGIAIFSEEMTGQAALPEIAERLEFALESCQVGVWDISLVDHTAYRSLEHDRIFGYQELLPQWTLDDFLRHALPQYRAEVEAMVREATAAATGWTYQCEIRRADGEIRWIWFTGQHRVDGSGRSRVAGVVQDITERKRAEMALQENEKKISSIMGSMSEGLMLFDAEGNVVYQNPASLRIHGYQLDEPIEYLALQGTWKGWDEQGRPLDFTDWPISRVIRGEHVQEQVLQAQRTDTGHKFFASYNGTMIHDNSQTSAFGFITIHDITERMKGEEALKESKERLCLALNAARMAAWEYDPATLKVTLSEHAEEVLELPTRLDTSDTGYSLIHPDDVERHRALVTEAITTGGGYRSVYRHVHGEKTIWLEECGRTTVNREDNTFRLAGVVQNISERKRGEEAERHLLDVIAQEKDRLSALVDSITDEVWFADTAGQFRLVNPAGRRGFALQGTGAIDVHDLAASLEVRRPDGSPRPIEEAPSLRSLRGELVRGQEELIRLPTTGELRWRQVSSSPVRDSSGSIIGSVAVVRDITDYREAEQASRENKDRRQREFLECVIANVGACIGVMQGRDLRYTMANQAYQAFSPDKPIIGRTYCEVFPEAAEDGTERLLQHVLETGEPLELEAYQVAGPGMAGAIWQGQVVRLPAVPDEEASVLAVAWNITKLKRTEDKANNYARRLIEMEDDLRKGIARDLHDDVAQELTALSFNLAYVSRHMGGEAASKLRPILADSKEITKGVTRSVRMMMAELHPLQLEDNGLVIAIRMHAQQFANRFGIEVVVNDDPQFPRLTIIKETTIFRIAQEAMSNIVKHAAATRVTITLGKVGKFVRLTITDDGKGFEATEASPKTTETGWGLTNMRERARLIGGVLEVISNLGQGTTISLKVQEAR</sequence>
<evidence type="ECO:0000259" key="5">
    <source>
        <dbReference type="PROSITE" id="PS50112"/>
    </source>
</evidence>
<evidence type="ECO:0000259" key="4">
    <source>
        <dbReference type="PROSITE" id="PS50109"/>
    </source>
</evidence>
<dbReference type="PROSITE" id="PS50109">
    <property type="entry name" value="HIS_KIN"/>
    <property type="match status" value="1"/>
</dbReference>
<evidence type="ECO:0008006" key="9">
    <source>
        <dbReference type="Google" id="ProtNLM"/>
    </source>
</evidence>
<keyword evidence="3" id="KW-0902">Two-component regulatory system</keyword>
<evidence type="ECO:0000313" key="7">
    <source>
        <dbReference type="EMBL" id="GFO66969.1"/>
    </source>
</evidence>
<dbReference type="SMART" id="SM00091">
    <property type="entry name" value="PAS"/>
    <property type="match status" value="6"/>
</dbReference>
<evidence type="ECO:0000256" key="2">
    <source>
        <dbReference type="ARBA" id="ARBA00022777"/>
    </source>
</evidence>
<dbReference type="PANTHER" id="PTHR24421:SF58">
    <property type="entry name" value="SIGNAL TRANSDUCTION HISTIDINE-PROTEIN KINASE_PHOSPHATASE UHPB"/>
    <property type="match status" value="1"/>
</dbReference>
<dbReference type="Proteomes" id="UP000587586">
    <property type="component" value="Unassembled WGS sequence"/>
</dbReference>
<feature type="domain" description="PAC" evidence="6">
    <location>
        <begin position="587"/>
        <end position="641"/>
    </location>
</feature>
<dbReference type="Pfam" id="PF08447">
    <property type="entry name" value="PAS_3"/>
    <property type="match status" value="2"/>
</dbReference>
<dbReference type="InterPro" id="IPR005467">
    <property type="entry name" value="His_kinase_dom"/>
</dbReference>
<proteinExistence type="predicted"/>
<dbReference type="NCBIfam" id="TIGR00229">
    <property type="entry name" value="sensory_box"/>
    <property type="match status" value="3"/>
</dbReference>
<dbReference type="InterPro" id="IPR013655">
    <property type="entry name" value="PAS_fold_3"/>
</dbReference>
<feature type="domain" description="Histidine kinase" evidence="4">
    <location>
        <begin position="791"/>
        <end position="987"/>
    </location>
</feature>
<dbReference type="GO" id="GO:0000155">
    <property type="term" value="F:phosphorelay sensor kinase activity"/>
    <property type="evidence" value="ECO:0007669"/>
    <property type="project" value="InterPro"/>
</dbReference>
<dbReference type="PROSITE" id="PS50112">
    <property type="entry name" value="PAS"/>
    <property type="match status" value="1"/>
</dbReference>
<dbReference type="InterPro" id="IPR000700">
    <property type="entry name" value="PAS-assoc_C"/>
</dbReference>
<reference evidence="8" key="1">
    <citation type="submission" date="2020-06" db="EMBL/GenBank/DDBJ databases">
        <title>Draft genomic sequecing of Geomonas sp. Red745.</title>
        <authorList>
            <person name="Itoh H."/>
            <person name="Xu Z.X."/>
            <person name="Ushijima N."/>
            <person name="Masuda Y."/>
            <person name="Shiratori Y."/>
            <person name="Senoo K."/>
        </authorList>
    </citation>
    <scope>NUCLEOTIDE SEQUENCE [LARGE SCALE GENOMIC DNA]</scope>
    <source>
        <strain evidence="8">Red745</strain>
    </source>
</reference>